<protein>
    <submittedName>
        <fullName evidence="7">Uncharacterized protein</fullName>
    </submittedName>
</protein>
<dbReference type="EMBL" id="JBJKFK010000675">
    <property type="protein sequence ID" value="KAL3315749.1"/>
    <property type="molecule type" value="Genomic_DNA"/>
</dbReference>
<organism evidence="7 8">
    <name type="scientific">Cichlidogyrus casuarinus</name>
    <dbReference type="NCBI Taxonomy" id="1844966"/>
    <lineage>
        <taxon>Eukaryota</taxon>
        <taxon>Metazoa</taxon>
        <taxon>Spiralia</taxon>
        <taxon>Lophotrochozoa</taxon>
        <taxon>Platyhelminthes</taxon>
        <taxon>Monogenea</taxon>
        <taxon>Monopisthocotylea</taxon>
        <taxon>Dactylogyridea</taxon>
        <taxon>Ancyrocephalidae</taxon>
        <taxon>Cichlidogyrus</taxon>
    </lineage>
</organism>
<dbReference type="GO" id="GO:0034220">
    <property type="term" value="P:monoatomic ion transmembrane transport"/>
    <property type="evidence" value="ECO:0007669"/>
    <property type="project" value="UniProtKB-KW"/>
</dbReference>
<keyword evidence="6" id="KW-0472">Membrane</keyword>
<dbReference type="AlphaFoldDB" id="A0ABD2Q853"/>
<accession>A0ABD2Q853</accession>
<evidence type="ECO:0000256" key="4">
    <source>
        <dbReference type="ARBA" id="ARBA00023065"/>
    </source>
</evidence>
<reference evidence="7 8" key="1">
    <citation type="submission" date="2024-11" db="EMBL/GenBank/DDBJ databases">
        <title>Adaptive evolution of stress response genes in parasites aligns with host niche diversity.</title>
        <authorList>
            <person name="Hahn C."/>
            <person name="Resl P."/>
        </authorList>
    </citation>
    <scope>NUCLEOTIDE SEQUENCE [LARGE SCALE GENOMIC DNA]</scope>
    <source>
        <strain evidence="7">EGGRZ-B1_66</strain>
        <tissue evidence="7">Body</tissue>
    </source>
</reference>
<keyword evidence="8" id="KW-1185">Reference proteome</keyword>
<evidence type="ECO:0000256" key="2">
    <source>
        <dbReference type="ARBA" id="ARBA00022737"/>
    </source>
</evidence>
<evidence type="ECO:0000256" key="5">
    <source>
        <dbReference type="ARBA" id="ARBA00023303"/>
    </source>
</evidence>
<dbReference type="PANTHER" id="PTHR47143">
    <property type="entry name" value="TRANSIENT RECEPTOR POTENTIAL CATION CHANNEL PROTEIN PAINLESS"/>
    <property type="match status" value="1"/>
</dbReference>
<evidence type="ECO:0000256" key="3">
    <source>
        <dbReference type="ARBA" id="ARBA00023043"/>
    </source>
</evidence>
<evidence type="ECO:0000256" key="6">
    <source>
        <dbReference type="SAM" id="Phobius"/>
    </source>
</evidence>
<keyword evidence="2" id="KW-0677">Repeat</keyword>
<keyword evidence="6" id="KW-1133">Transmembrane helix</keyword>
<dbReference type="Proteomes" id="UP001626550">
    <property type="component" value="Unassembled WGS sequence"/>
</dbReference>
<keyword evidence="6" id="KW-0812">Transmembrane</keyword>
<evidence type="ECO:0000313" key="8">
    <source>
        <dbReference type="Proteomes" id="UP001626550"/>
    </source>
</evidence>
<proteinExistence type="predicted"/>
<sequence>MPEFAATILDKFITTNDMRCDDPELRVTYDFTFLDDTYVVWKDQDKKETGRDAYNSDGFLKPNAVSYCANRFGGMSNHPLQVMARFKREDLFTHELVRALLFRKWRYMGNIAYVVIMLIQILFLVMLSSFMFSTISPYRLIQELAHSDSKEMFSKIRHM</sequence>
<evidence type="ECO:0000313" key="7">
    <source>
        <dbReference type="EMBL" id="KAL3315749.1"/>
    </source>
</evidence>
<comment type="caution">
    <text evidence="7">The sequence shown here is derived from an EMBL/GenBank/DDBJ whole genome shotgun (WGS) entry which is preliminary data.</text>
</comment>
<dbReference type="PANTHER" id="PTHR47143:SF3">
    <property type="entry name" value="PWWP DOMAIN-CONTAINING PROTEIN"/>
    <property type="match status" value="1"/>
</dbReference>
<keyword evidence="4" id="KW-0406">Ion transport</keyword>
<dbReference type="InterPro" id="IPR052076">
    <property type="entry name" value="TRP_cation_channel"/>
</dbReference>
<keyword evidence="3" id="KW-0040">ANK repeat</keyword>
<evidence type="ECO:0000256" key="1">
    <source>
        <dbReference type="ARBA" id="ARBA00022448"/>
    </source>
</evidence>
<gene>
    <name evidence="7" type="ORF">Ciccas_005618</name>
</gene>
<name>A0ABD2Q853_9PLAT</name>
<keyword evidence="5" id="KW-0407">Ion channel</keyword>
<feature type="transmembrane region" description="Helical" evidence="6">
    <location>
        <begin position="111"/>
        <end position="132"/>
    </location>
</feature>
<keyword evidence="1" id="KW-0813">Transport</keyword>